<evidence type="ECO:0000256" key="7">
    <source>
        <dbReference type="ARBA" id="ARBA00022729"/>
    </source>
</evidence>
<keyword evidence="22" id="KW-1185">Reference proteome</keyword>
<feature type="signal peptide" evidence="17">
    <location>
        <begin position="1"/>
        <end position="17"/>
    </location>
</feature>
<evidence type="ECO:0000256" key="10">
    <source>
        <dbReference type="ARBA" id="ARBA00023180"/>
    </source>
</evidence>
<keyword evidence="10" id="KW-0325">Glycoprotein</keyword>
<proteinExistence type="inferred from homology"/>
<dbReference type="EMBL" id="CAJOBC010009494">
    <property type="protein sequence ID" value="CAF3989190.1"/>
    <property type="molecule type" value="Genomic_DNA"/>
</dbReference>
<dbReference type="InterPro" id="IPR000560">
    <property type="entry name" value="His_Pase_clade-2"/>
</dbReference>
<dbReference type="InterPro" id="IPR016274">
    <property type="entry name" value="Histidine_acid_Pase_euk"/>
</dbReference>
<dbReference type="CDD" id="cd07061">
    <property type="entry name" value="HP_HAP_like"/>
    <property type="match status" value="1"/>
</dbReference>
<reference evidence="19" key="1">
    <citation type="submission" date="2021-02" db="EMBL/GenBank/DDBJ databases">
        <authorList>
            <person name="Nowell W R."/>
        </authorList>
    </citation>
    <scope>NUCLEOTIDE SEQUENCE</scope>
</reference>
<comment type="catalytic activity">
    <reaction evidence="13">
        <text>1D-myo-inositol 1,2,4,5,6-pentakisphosphate + H2O = 1D-myo-inositol 1,2,5,6-tetrakisphosphate + phosphate</text>
        <dbReference type="Rhea" id="RHEA:77115"/>
        <dbReference type="ChEBI" id="CHEBI:15377"/>
        <dbReference type="ChEBI" id="CHEBI:43474"/>
        <dbReference type="ChEBI" id="CHEBI:57798"/>
        <dbReference type="ChEBI" id="CHEBI:195535"/>
        <dbReference type="EC" id="3.1.3.62"/>
    </reaction>
    <physiologicalReaction direction="left-to-right" evidence="13">
        <dbReference type="Rhea" id="RHEA:77116"/>
    </physiologicalReaction>
</comment>
<evidence type="ECO:0000313" key="22">
    <source>
        <dbReference type="Proteomes" id="UP000663829"/>
    </source>
</evidence>
<dbReference type="InterPro" id="IPR029033">
    <property type="entry name" value="His_PPase_superfam"/>
</dbReference>
<dbReference type="Proteomes" id="UP000677228">
    <property type="component" value="Unassembled WGS sequence"/>
</dbReference>
<comment type="subcellular location">
    <subcellularLocation>
        <location evidence="1">Cell membrane</location>
    </subcellularLocation>
</comment>
<organism evidence="19 22">
    <name type="scientific">Didymodactylos carnosus</name>
    <dbReference type="NCBI Taxonomy" id="1234261"/>
    <lineage>
        <taxon>Eukaryota</taxon>
        <taxon>Metazoa</taxon>
        <taxon>Spiralia</taxon>
        <taxon>Gnathifera</taxon>
        <taxon>Rotifera</taxon>
        <taxon>Eurotatoria</taxon>
        <taxon>Bdelloidea</taxon>
        <taxon>Philodinida</taxon>
        <taxon>Philodinidae</taxon>
        <taxon>Didymodactylos</taxon>
    </lineage>
</organism>
<evidence type="ECO:0000256" key="9">
    <source>
        <dbReference type="ARBA" id="ARBA00023136"/>
    </source>
</evidence>
<evidence type="ECO:0000313" key="20">
    <source>
        <dbReference type="EMBL" id="CAF3989190.1"/>
    </source>
</evidence>
<evidence type="ECO:0000256" key="15">
    <source>
        <dbReference type="ARBA" id="ARBA00043832"/>
    </source>
</evidence>
<keyword evidence="6" id="KW-1003">Cell membrane</keyword>
<evidence type="ECO:0000256" key="4">
    <source>
        <dbReference type="ARBA" id="ARBA00013040"/>
    </source>
</evidence>
<dbReference type="PANTHER" id="PTHR20963:SF8">
    <property type="entry name" value="MULTIPLE INOSITOL POLYPHOSPHATE PHOSPHATASE 1"/>
    <property type="match status" value="1"/>
</dbReference>
<dbReference type="GO" id="GO:0052745">
    <property type="term" value="F:inositol phosphate phosphatase activity"/>
    <property type="evidence" value="ECO:0007669"/>
    <property type="project" value="TreeGrafter"/>
</dbReference>
<evidence type="ECO:0000256" key="5">
    <source>
        <dbReference type="ARBA" id="ARBA00018097"/>
    </source>
</evidence>
<evidence type="ECO:0000256" key="12">
    <source>
        <dbReference type="ARBA" id="ARBA00043668"/>
    </source>
</evidence>
<keyword evidence="16" id="KW-1015">Disulfide bond</keyword>
<dbReference type="GO" id="GO:0034417">
    <property type="term" value="F:bisphosphoglycerate 3-phosphatase activity"/>
    <property type="evidence" value="ECO:0007669"/>
    <property type="project" value="UniProtKB-EC"/>
</dbReference>
<dbReference type="GO" id="GO:0005886">
    <property type="term" value="C:plasma membrane"/>
    <property type="evidence" value="ECO:0007669"/>
    <property type="project" value="UniProtKB-SubCell"/>
</dbReference>
<dbReference type="Proteomes" id="UP000663829">
    <property type="component" value="Unassembled WGS sequence"/>
</dbReference>
<evidence type="ECO:0000313" key="19">
    <source>
        <dbReference type="EMBL" id="CAF1226244.1"/>
    </source>
</evidence>
<evidence type="ECO:0000313" key="18">
    <source>
        <dbReference type="EMBL" id="CAF1221477.1"/>
    </source>
</evidence>
<dbReference type="SUPFAM" id="SSF53254">
    <property type="entry name" value="Phosphoglycerate mutase-like"/>
    <property type="match status" value="1"/>
</dbReference>
<comment type="catalytic activity">
    <reaction evidence="14">
        <text>1D-myo-inositol hexakisphosphate + H2O = 1D-myo-inositol 1,2,4,5,6-pentakisphosphate + phosphate</text>
        <dbReference type="Rhea" id="RHEA:16989"/>
        <dbReference type="ChEBI" id="CHEBI:15377"/>
        <dbReference type="ChEBI" id="CHEBI:43474"/>
        <dbReference type="ChEBI" id="CHEBI:57798"/>
        <dbReference type="ChEBI" id="CHEBI:58130"/>
        <dbReference type="EC" id="3.1.3.62"/>
    </reaction>
    <physiologicalReaction direction="left-to-right" evidence="14">
        <dbReference type="Rhea" id="RHEA:16990"/>
    </physiologicalReaction>
</comment>
<feature type="disulfide bond" evidence="16">
    <location>
        <begin position="390"/>
        <end position="396"/>
    </location>
</feature>
<comment type="caution">
    <text evidence="19">The sequence shown here is derived from an EMBL/GenBank/DDBJ whole genome shotgun (WGS) entry which is preliminary data.</text>
</comment>
<dbReference type="PANTHER" id="PTHR20963">
    <property type="entry name" value="MULTIPLE INOSITOL POLYPHOSPHATE PHOSPHATASE-RELATED"/>
    <property type="match status" value="1"/>
</dbReference>
<dbReference type="EMBL" id="CAJNOK010015240">
    <property type="protein sequence ID" value="CAF1221477.1"/>
    <property type="molecule type" value="Genomic_DNA"/>
</dbReference>
<keyword evidence="8" id="KW-0378">Hydrolase</keyword>
<evidence type="ECO:0000256" key="17">
    <source>
        <dbReference type="SAM" id="SignalP"/>
    </source>
</evidence>
<evidence type="ECO:0000256" key="8">
    <source>
        <dbReference type="ARBA" id="ARBA00022801"/>
    </source>
</evidence>
<evidence type="ECO:0000256" key="2">
    <source>
        <dbReference type="ARBA" id="ARBA00008422"/>
    </source>
</evidence>
<name>A0A814Y875_9BILA</name>
<keyword evidence="7 17" id="KW-0732">Signal</keyword>
<dbReference type="EC" id="3.1.3.80" evidence="3"/>
<evidence type="ECO:0000256" key="11">
    <source>
        <dbReference type="ARBA" id="ARBA00031642"/>
    </source>
</evidence>
<evidence type="ECO:0000256" key="6">
    <source>
        <dbReference type="ARBA" id="ARBA00022475"/>
    </source>
</evidence>
<dbReference type="OrthoDB" id="6509975at2759"/>
<gene>
    <name evidence="19" type="ORF">GPM918_LOCUS24942</name>
    <name evidence="18" type="ORF">OVA965_LOCUS24938</name>
    <name evidence="20" type="ORF">SRO942_LOCUS24946</name>
    <name evidence="21" type="ORF">TMI583_LOCUS25664</name>
</gene>
<dbReference type="Proteomes" id="UP000681722">
    <property type="component" value="Unassembled WGS sequence"/>
</dbReference>
<sequence length="433" mass="50473">MICLCLILLSFFSSVNNEPPMLFSTKTNYDNIKGNAKLDLSKQKCEPVAIWYLSRHAYRYPKKKETEKIREGLGALKLNLINSPKLTGDDKQQFKQWQMKFDPNKHDHILADIGKRQARQIGQYFYTGLRSITHLPYKIVSTNLQRTKETAKQFIQGFLDRPQMSDISIIAIPLNNSLLQYTENCPKYKIDVEDNDKACSNAKKFLKDNIEFEQELQHVRNRFGLTKDQLDAKMLEQITKACAYETSIDEQTSPWCKLLTGKLNEFKEYEGDLKHNCRYGYKYPINYEQTCSLMKQFHSDLSTMLKEPQNNFYFGHADTVTTFVTKLGLYKDPYSLEAKHFRQKNQWTISLISPMNTNIAFILYKNCRGSDNRYSMQVIHNKHLVIPDGCQGKPLCNVHEFLKHYSSFVKTCNFKQICDSTDGSNENLQHLFQ</sequence>
<dbReference type="AlphaFoldDB" id="A0A814Y875"/>
<accession>A0A814Y875</accession>
<dbReference type="EC" id="3.1.3.62" evidence="4"/>
<comment type="catalytic activity">
    <reaction evidence="12">
        <text>1D-myo-inositol 1,2,5,6-tetrakisphosphate + H2O = 1D-myo-inositol 1,2,6-trisphosphate + phosphate</text>
        <dbReference type="Rhea" id="RHEA:77119"/>
        <dbReference type="ChEBI" id="CHEBI:15377"/>
        <dbReference type="ChEBI" id="CHEBI:43474"/>
        <dbReference type="ChEBI" id="CHEBI:195535"/>
        <dbReference type="ChEBI" id="CHEBI:195537"/>
        <dbReference type="EC" id="3.1.3.62"/>
    </reaction>
    <physiologicalReaction direction="left-to-right" evidence="12">
        <dbReference type="Rhea" id="RHEA:77120"/>
    </physiologicalReaction>
</comment>
<dbReference type="Proteomes" id="UP000682733">
    <property type="component" value="Unassembled WGS sequence"/>
</dbReference>
<dbReference type="EMBL" id="CAJOBA010036782">
    <property type="protein sequence ID" value="CAF4029613.1"/>
    <property type="molecule type" value="Genomic_DNA"/>
</dbReference>
<evidence type="ECO:0000256" key="16">
    <source>
        <dbReference type="PIRSR" id="PIRSR000894-2"/>
    </source>
</evidence>
<comment type="catalytic activity">
    <reaction evidence="15">
        <text>(2R)-2,3-bisphosphoglycerate + H2O = (2R)-2-phosphoglycerate + phosphate</text>
        <dbReference type="Rhea" id="RHEA:27381"/>
        <dbReference type="ChEBI" id="CHEBI:15377"/>
        <dbReference type="ChEBI" id="CHEBI:43474"/>
        <dbReference type="ChEBI" id="CHEBI:58248"/>
        <dbReference type="ChEBI" id="CHEBI:58289"/>
        <dbReference type="EC" id="3.1.3.80"/>
    </reaction>
    <physiologicalReaction direction="left-to-right" evidence="15">
        <dbReference type="Rhea" id="RHEA:27382"/>
    </physiologicalReaction>
</comment>
<evidence type="ECO:0000256" key="13">
    <source>
        <dbReference type="ARBA" id="ARBA00043671"/>
    </source>
</evidence>
<protein>
    <recommendedName>
        <fullName evidence="5">Multiple inositol polyphosphate phosphatase 1</fullName>
        <ecNumber evidence="4">3.1.3.62</ecNumber>
        <ecNumber evidence="3">3.1.3.80</ecNumber>
    </recommendedName>
    <alternativeName>
        <fullName evidence="11">2,3-bisphosphoglycerate 3-phosphatase</fullName>
    </alternativeName>
</protein>
<evidence type="ECO:0000313" key="21">
    <source>
        <dbReference type="EMBL" id="CAF4029613.1"/>
    </source>
</evidence>
<feature type="disulfide bond" evidence="16">
    <location>
        <begin position="242"/>
        <end position="256"/>
    </location>
</feature>
<dbReference type="Gene3D" id="3.40.50.1240">
    <property type="entry name" value="Phosphoglycerate mutase-like"/>
    <property type="match status" value="1"/>
</dbReference>
<evidence type="ECO:0000256" key="14">
    <source>
        <dbReference type="ARBA" id="ARBA00043691"/>
    </source>
</evidence>
<comment type="similarity">
    <text evidence="2">Belongs to the histidine acid phosphatase family. MINPP1 subfamily.</text>
</comment>
<feature type="chain" id="PRO_5044132028" description="Multiple inositol polyphosphate phosphatase 1" evidence="17">
    <location>
        <begin position="18"/>
        <end position="433"/>
    </location>
</feature>
<dbReference type="EMBL" id="CAJNOQ010009490">
    <property type="protein sequence ID" value="CAF1226244.1"/>
    <property type="molecule type" value="Genomic_DNA"/>
</dbReference>
<dbReference type="PIRSF" id="PIRSF000894">
    <property type="entry name" value="Acid_phosphatase"/>
    <property type="match status" value="1"/>
</dbReference>
<dbReference type="Pfam" id="PF00328">
    <property type="entry name" value="His_Phos_2"/>
    <property type="match status" value="1"/>
</dbReference>
<dbReference type="GO" id="GO:0003993">
    <property type="term" value="F:acid phosphatase activity"/>
    <property type="evidence" value="ECO:0007669"/>
    <property type="project" value="TreeGrafter"/>
</dbReference>
<keyword evidence="9" id="KW-0472">Membrane</keyword>
<evidence type="ECO:0000256" key="1">
    <source>
        <dbReference type="ARBA" id="ARBA00004236"/>
    </source>
</evidence>
<feature type="disulfide bond" evidence="16">
    <location>
        <begin position="45"/>
        <end position="367"/>
    </location>
</feature>
<evidence type="ECO:0000256" key="3">
    <source>
        <dbReference type="ARBA" id="ARBA00012976"/>
    </source>
</evidence>